<name>A0A0A9DYE4_ARUDO</name>
<dbReference type="EMBL" id="GBRH01206167">
    <property type="protein sequence ID" value="JAD91728.1"/>
    <property type="molecule type" value="Transcribed_RNA"/>
</dbReference>
<sequence>MPVNRAAVAPSRQAGAAPLCYTAMLSMSVKYAVPPHQD</sequence>
<reference evidence="1" key="1">
    <citation type="submission" date="2014-09" db="EMBL/GenBank/DDBJ databases">
        <authorList>
            <person name="Magalhaes I.L.F."/>
            <person name="Oliveira U."/>
            <person name="Santos F.R."/>
            <person name="Vidigal T.H.D.A."/>
            <person name="Brescovit A.D."/>
            <person name="Santos A.J."/>
        </authorList>
    </citation>
    <scope>NUCLEOTIDE SEQUENCE</scope>
    <source>
        <tissue evidence="1">Shoot tissue taken approximately 20 cm above the soil surface</tissue>
    </source>
</reference>
<dbReference type="AlphaFoldDB" id="A0A0A9DYE4"/>
<accession>A0A0A9DYE4</accession>
<proteinExistence type="predicted"/>
<protein>
    <submittedName>
        <fullName evidence="1">Uncharacterized protein</fullName>
    </submittedName>
</protein>
<reference evidence="1" key="2">
    <citation type="journal article" date="2015" name="Data Brief">
        <title>Shoot transcriptome of the giant reed, Arundo donax.</title>
        <authorList>
            <person name="Barrero R.A."/>
            <person name="Guerrero F.D."/>
            <person name="Moolhuijzen P."/>
            <person name="Goolsby J.A."/>
            <person name="Tidwell J."/>
            <person name="Bellgard S.E."/>
            <person name="Bellgard M.I."/>
        </authorList>
    </citation>
    <scope>NUCLEOTIDE SEQUENCE</scope>
    <source>
        <tissue evidence="1">Shoot tissue taken approximately 20 cm above the soil surface</tissue>
    </source>
</reference>
<evidence type="ECO:0000313" key="1">
    <source>
        <dbReference type="EMBL" id="JAD91728.1"/>
    </source>
</evidence>
<organism evidence="1">
    <name type="scientific">Arundo donax</name>
    <name type="common">Giant reed</name>
    <name type="synonym">Donax arundinaceus</name>
    <dbReference type="NCBI Taxonomy" id="35708"/>
    <lineage>
        <taxon>Eukaryota</taxon>
        <taxon>Viridiplantae</taxon>
        <taxon>Streptophyta</taxon>
        <taxon>Embryophyta</taxon>
        <taxon>Tracheophyta</taxon>
        <taxon>Spermatophyta</taxon>
        <taxon>Magnoliopsida</taxon>
        <taxon>Liliopsida</taxon>
        <taxon>Poales</taxon>
        <taxon>Poaceae</taxon>
        <taxon>PACMAD clade</taxon>
        <taxon>Arundinoideae</taxon>
        <taxon>Arundineae</taxon>
        <taxon>Arundo</taxon>
    </lineage>
</organism>